<gene>
    <name evidence="2" type="ORF">VTJ49DRAFT_3897</name>
</gene>
<accession>A0ABR3VLV8</accession>
<comment type="caution">
    <text evidence="2">The sequence shown here is derived from an EMBL/GenBank/DDBJ whole genome shotgun (WGS) entry which is preliminary data.</text>
</comment>
<feature type="compositionally biased region" description="Polar residues" evidence="1">
    <location>
        <begin position="103"/>
        <end position="113"/>
    </location>
</feature>
<dbReference type="Proteomes" id="UP001583172">
    <property type="component" value="Unassembled WGS sequence"/>
</dbReference>
<dbReference type="EMBL" id="JAZGSY010000030">
    <property type="protein sequence ID" value="KAL1842880.1"/>
    <property type="molecule type" value="Genomic_DNA"/>
</dbReference>
<reference evidence="2 3" key="1">
    <citation type="journal article" date="2024" name="Commun. Biol.">
        <title>Comparative genomic analysis of thermophilic fungi reveals convergent evolutionary adaptations and gene losses.</title>
        <authorList>
            <person name="Steindorff A.S."/>
            <person name="Aguilar-Pontes M.V."/>
            <person name="Robinson A.J."/>
            <person name="Andreopoulos B."/>
            <person name="LaButti K."/>
            <person name="Kuo A."/>
            <person name="Mondo S."/>
            <person name="Riley R."/>
            <person name="Otillar R."/>
            <person name="Haridas S."/>
            <person name="Lipzen A."/>
            <person name="Grimwood J."/>
            <person name="Schmutz J."/>
            <person name="Clum A."/>
            <person name="Reid I.D."/>
            <person name="Moisan M.C."/>
            <person name="Butler G."/>
            <person name="Nguyen T.T.M."/>
            <person name="Dewar K."/>
            <person name="Conant G."/>
            <person name="Drula E."/>
            <person name="Henrissat B."/>
            <person name="Hansel C."/>
            <person name="Singer S."/>
            <person name="Hutchinson M.I."/>
            <person name="de Vries R.P."/>
            <person name="Natvig D.O."/>
            <person name="Powell A.J."/>
            <person name="Tsang A."/>
            <person name="Grigoriev I.V."/>
        </authorList>
    </citation>
    <scope>NUCLEOTIDE SEQUENCE [LARGE SCALE GENOMIC DNA]</scope>
    <source>
        <strain evidence="2 3">CBS 620.91</strain>
    </source>
</reference>
<feature type="region of interest" description="Disordered" evidence="1">
    <location>
        <begin position="1"/>
        <end position="147"/>
    </location>
</feature>
<name>A0ABR3VLV8_HUMIN</name>
<keyword evidence="3" id="KW-1185">Reference proteome</keyword>
<protein>
    <submittedName>
        <fullName evidence="2">Uncharacterized protein</fullName>
    </submittedName>
</protein>
<evidence type="ECO:0000256" key="1">
    <source>
        <dbReference type="SAM" id="MobiDB-lite"/>
    </source>
</evidence>
<feature type="compositionally biased region" description="Polar residues" evidence="1">
    <location>
        <begin position="128"/>
        <end position="143"/>
    </location>
</feature>
<organism evidence="2 3">
    <name type="scientific">Humicola insolens</name>
    <name type="common">Soft-rot fungus</name>
    <dbReference type="NCBI Taxonomy" id="85995"/>
    <lineage>
        <taxon>Eukaryota</taxon>
        <taxon>Fungi</taxon>
        <taxon>Dikarya</taxon>
        <taxon>Ascomycota</taxon>
        <taxon>Pezizomycotina</taxon>
        <taxon>Sordariomycetes</taxon>
        <taxon>Sordariomycetidae</taxon>
        <taxon>Sordariales</taxon>
        <taxon>Chaetomiaceae</taxon>
        <taxon>Mycothermus</taxon>
    </lineage>
</organism>
<evidence type="ECO:0000313" key="3">
    <source>
        <dbReference type="Proteomes" id="UP001583172"/>
    </source>
</evidence>
<evidence type="ECO:0000313" key="2">
    <source>
        <dbReference type="EMBL" id="KAL1842880.1"/>
    </source>
</evidence>
<sequence length="405" mass="44020">MRPQTRSSEHSEPNPAQSLVPSPFDPGITPLTLPKRRGVAREHGDAMGDSELTSAKEGTGVDARAPVQMRTRPPSEAPITKSGWDRWPPSMLPPTRAQDQDPDLSSPQETDASPLSAGHMNSEDNQRTMHSPVTSMTPDTMTTPLRPVYTPGSATVVAAAPSSPPVLAPRIVVTPEFLTADDGGAAASVWAAMQASAQYGFLYDVLVEIVLVEIASAAESTVLEILDDRACATVLYPDSRLLFVAYIHLEPSTSNRPGNDHVRQASDVVIEDPERAPGVLTEYVEVRVRYCHSTFPPRWVRDADSRYYARDDGAWFTGRNGAVAGWRYPHPPALPWTPPRPSPLFEIVAAHWGVENAHAVMRRVIRSRSGVVAAVVQSSSFKPPSAALQTNPLCEEKGEWGGRYP</sequence>
<proteinExistence type="predicted"/>